<dbReference type="InterPro" id="IPR003805">
    <property type="entry name" value="CobS"/>
</dbReference>
<evidence type="ECO:0000256" key="7">
    <source>
        <dbReference type="ARBA" id="ARBA00022475"/>
    </source>
</evidence>
<feature type="transmembrane region" description="Helical" evidence="19">
    <location>
        <begin position="68"/>
        <end position="84"/>
    </location>
</feature>
<evidence type="ECO:0000256" key="11">
    <source>
        <dbReference type="ARBA" id="ARBA00022842"/>
    </source>
</evidence>
<dbReference type="GO" id="GO:0051073">
    <property type="term" value="F:adenosylcobinamide-GDP ribazoletransferase activity"/>
    <property type="evidence" value="ECO:0007669"/>
    <property type="project" value="UniProtKB-UniRule"/>
</dbReference>
<feature type="transmembrane region" description="Helical" evidence="19">
    <location>
        <begin position="43"/>
        <end position="62"/>
    </location>
</feature>
<dbReference type="PANTHER" id="PTHR34148">
    <property type="entry name" value="ADENOSYLCOBINAMIDE-GDP RIBAZOLETRANSFERASE"/>
    <property type="match status" value="1"/>
</dbReference>
<keyword evidence="11 19" id="KW-0460">Magnesium</keyword>
<keyword evidence="21" id="KW-1185">Reference proteome</keyword>
<comment type="cofactor">
    <cofactor evidence="1 19">
        <name>Mg(2+)</name>
        <dbReference type="ChEBI" id="CHEBI:18420"/>
    </cofactor>
</comment>
<accession>A0A212QPI5</accession>
<evidence type="ECO:0000256" key="14">
    <source>
        <dbReference type="ARBA" id="ARBA00025228"/>
    </source>
</evidence>
<keyword evidence="8 19" id="KW-0169">Cobalamin biosynthesis</keyword>
<comment type="catalytic activity">
    <reaction evidence="18 19">
        <text>alpha-ribazole 5'-phosphate + adenosylcob(III)inamide-GDP = adenosylcob(III)alamin 5'-phosphate + GMP + H(+)</text>
        <dbReference type="Rhea" id="RHEA:23560"/>
        <dbReference type="ChEBI" id="CHEBI:15378"/>
        <dbReference type="ChEBI" id="CHEBI:57918"/>
        <dbReference type="ChEBI" id="CHEBI:58115"/>
        <dbReference type="ChEBI" id="CHEBI:60487"/>
        <dbReference type="ChEBI" id="CHEBI:60493"/>
        <dbReference type="EC" id="2.7.8.26"/>
    </reaction>
</comment>
<dbReference type="EMBL" id="FYDG01000001">
    <property type="protein sequence ID" value="SNB61353.1"/>
    <property type="molecule type" value="Genomic_DNA"/>
</dbReference>
<evidence type="ECO:0000313" key="20">
    <source>
        <dbReference type="EMBL" id="SNB61353.1"/>
    </source>
</evidence>
<comment type="catalytic activity">
    <reaction evidence="17 19">
        <text>alpha-ribazole + adenosylcob(III)inamide-GDP = adenosylcob(III)alamin + GMP + H(+)</text>
        <dbReference type="Rhea" id="RHEA:16049"/>
        <dbReference type="ChEBI" id="CHEBI:10329"/>
        <dbReference type="ChEBI" id="CHEBI:15378"/>
        <dbReference type="ChEBI" id="CHEBI:18408"/>
        <dbReference type="ChEBI" id="CHEBI:58115"/>
        <dbReference type="ChEBI" id="CHEBI:60487"/>
        <dbReference type="EC" id="2.7.8.26"/>
    </reaction>
</comment>
<name>A0A212QPI5_RHOAC</name>
<evidence type="ECO:0000256" key="13">
    <source>
        <dbReference type="ARBA" id="ARBA00023136"/>
    </source>
</evidence>
<reference evidence="21" key="1">
    <citation type="submission" date="2017-06" db="EMBL/GenBank/DDBJ databases">
        <authorList>
            <person name="Varghese N."/>
            <person name="Submissions S."/>
        </authorList>
    </citation>
    <scope>NUCLEOTIDE SEQUENCE [LARGE SCALE GENOMIC DNA]</scope>
    <source>
        <strain evidence="21">DSM 137</strain>
    </source>
</reference>
<dbReference type="GO" id="GO:0008818">
    <property type="term" value="F:cobalamin 5'-phosphate synthase activity"/>
    <property type="evidence" value="ECO:0007669"/>
    <property type="project" value="UniProtKB-UniRule"/>
</dbReference>
<feature type="transmembrane region" description="Helical" evidence="19">
    <location>
        <begin position="187"/>
        <end position="219"/>
    </location>
</feature>
<evidence type="ECO:0000313" key="21">
    <source>
        <dbReference type="Proteomes" id="UP000198418"/>
    </source>
</evidence>
<dbReference type="HAMAP" id="MF_00719">
    <property type="entry name" value="CobS"/>
    <property type="match status" value="1"/>
</dbReference>
<evidence type="ECO:0000256" key="18">
    <source>
        <dbReference type="ARBA" id="ARBA00049504"/>
    </source>
</evidence>
<evidence type="ECO:0000256" key="3">
    <source>
        <dbReference type="ARBA" id="ARBA00004663"/>
    </source>
</evidence>
<dbReference type="NCBIfam" id="TIGR00317">
    <property type="entry name" value="cobS"/>
    <property type="match status" value="1"/>
</dbReference>
<gene>
    <name evidence="19" type="primary">cobS</name>
    <name evidence="20" type="ORF">SAMN06265338_1011053</name>
</gene>
<keyword evidence="9 19" id="KW-0808">Transferase</keyword>
<dbReference type="Proteomes" id="UP000198418">
    <property type="component" value="Unassembled WGS sequence"/>
</dbReference>
<dbReference type="UniPathway" id="UPA00148">
    <property type="reaction ID" value="UER00238"/>
</dbReference>
<evidence type="ECO:0000256" key="10">
    <source>
        <dbReference type="ARBA" id="ARBA00022692"/>
    </source>
</evidence>
<evidence type="ECO:0000256" key="17">
    <source>
        <dbReference type="ARBA" id="ARBA00048623"/>
    </source>
</evidence>
<evidence type="ECO:0000256" key="19">
    <source>
        <dbReference type="HAMAP-Rule" id="MF_00719"/>
    </source>
</evidence>
<keyword evidence="12 19" id="KW-1133">Transmembrane helix</keyword>
<dbReference type="GO" id="GO:0005886">
    <property type="term" value="C:plasma membrane"/>
    <property type="evidence" value="ECO:0007669"/>
    <property type="project" value="UniProtKB-SubCell"/>
</dbReference>
<dbReference type="RefSeq" id="WP_088519444.1">
    <property type="nucleotide sequence ID" value="NZ_FYDG01000001.1"/>
</dbReference>
<evidence type="ECO:0000256" key="12">
    <source>
        <dbReference type="ARBA" id="ARBA00022989"/>
    </source>
</evidence>
<dbReference type="GO" id="GO:0009236">
    <property type="term" value="P:cobalamin biosynthetic process"/>
    <property type="evidence" value="ECO:0007669"/>
    <property type="project" value="UniProtKB-UniRule"/>
</dbReference>
<keyword evidence="10 19" id="KW-0812">Transmembrane</keyword>
<evidence type="ECO:0000256" key="6">
    <source>
        <dbReference type="ARBA" id="ARBA00015850"/>
    </source>
</evidence>
<evidence type="ECO:0000256" key="15">
    <source>
        <dbReference type="ARBA" id="ARBA00032605"/>
    </source>
</evidence>
<organism evidence="20 21">
    <name type="scientific">Rhodoblastus acidophilus</name>
    <name type="common">Rhodopseudomonas acidophila</name>
    <dbReference type="NCBI Taxonomy" id="1074"/>
    <lineage>
        <taxon>Bacteria</taxon>
        <taxon>Pseudomonadati</taxon>
        <taxon>Pseudomonadota</taxon>
        <taxon>Alphaproteobacteria</taxon>
        <taxon>Hyphomicrobiales</taxon>
        <taxon>Rhodoblastaceae</taxon>
        <taxon>Rhodoblastus</taxon>
    </lineage>
</organism>
<evidence type="ECO:0000256" key="5">
    <source>
        <dbReference type="ARBA" id="ARBA00013200"/>
    </source>
</evidence>
<evidence type="ECO:0000256" key="2">
    <source>
        <dbReference type="ARBA" id="ARBA00004651"/>
    </source>
</evidence>
<keyword evidence="13 19" id="KW-0472">Membrane</keyword>
<feature type="transmembrane region" description="Helical" evidence="19">
    <location>
        <begin position="114"/>
        <end position="137"/>
    </location>
</feature>
<dbReference type="AlphaFoldDB" id="A0A212QPI5"/>
<evidence type="ECO:0000256" key="9">
    <source>
        <dbReference type="ARBA" id="ARBA00022679"/>
    </source>
</evidence>
<comment type="pathway">
    <text evidence="3 19">Cofactor biosynthesis; adenosylcobalamin biosynthesis; adenosylcobalamin from cob(II)yrinate a,c-diamide: step 7/7.</text>
</comment>
<evidence type="ECO:0000256" key="1">
    <source>
        <dbReference type="ARBA" id="ARBA00001946"/>
    </source>
</evidence>
<evidence type="ECO:0000256" key="16">
    <source>
        <dbReference type="ARBA" id="ARBA00032853"/>
    </source>
</evidence>
<proteinExistence type="inferred from homology"/>
<sequence>MIGLIDETAEALRFFSRLPIPLRPGAAAFSGPAFSLALRRAPFAGAVLGLLSGLVLFVGATAGAPAQVAAWLAVGLGAFVTGAMHEDGLADVADGFGGGYTRERRLEIMRDSRIGAFGAAALILSFGLRVAALAALSAAPARALVVVVAAGAISRAACLAPVVLLPPARSDGLGRAAALSRAQGREVLLVTLGFAATPLLAGFSLTACALALLCAGLAVRALNAWAQSMIGGQTGDVAGAAQQLAEIAVLAVFAGALA</sequence>
<protein>
    <recommendedName>
        <fullName evidence="6 19">Adenosylcobinamide-GDP ribazoletransferase</fullName>
        <ecNumber evidence="5 19">2.7.8.26</ecNumber>
    </recommendedName>
    <alternativeName>
        <fullName evidence="16 19">Cobalamin synthase</fullName>
    </alternativeName>
    <alternativeName>
        <fullName evidence="15 19">Cobalamin-5'-phosphate synthase</fullName>
    </alternativeName>
</protein>
<comment type="subcellular location">
    <subcellularLocation>
        <location evidence="2 19">Cell membrane</location>
        <topology evidence="2 19">Multi-pass membrane protein</topology>
    </subcellularLocation>
</comment>
<dbReference type="Pfam" id="PF02654">
    <property type="entry name" value="CobS"/>
    <property type="match status" value="1"/>
</dbReference>
<evidence type="ECO:0000256" key="4">
    <source>
        <dbReference type="ARBA" id="ARBA00010561"/>
    </source>
</evidence>
<dbReference type="EC" id="2.7.8.26" evidence="5 19"/>
<keyword evidence="7 19" id="KW-1003">Cell membrane</keyword>
<evidence type="ECO:0000256" key="8">
    <source>
        <dbReference type="ARBA" id="ARBA00022573"/>
    </source>
</evidence>
<dbReference type="PANTHER" id="PTHR34148:SF1">
    <property type="entry name" value="ADENOSYLCOBINAMIDE-GDP RIBAZOLETRANSFERASE"/>
    <property type="match status" value="1"/>
</dbReference>
<feature type="transmembrane region" description="Helical" evidence="19">
    <location>
        <begin position="143"/>
        <end position="166"/>
    </location>
</feature>
<comment type="function">
    <text evidence="14 19">Joins adenosylcobinamide-GDP and alpha-ribazole to generate adenosylcobalamin (Ado-cobalamin). Also synthesizes adenosylcobalamin 5'-phosphate from adenosylcobinamide-GDP and alpha-ribazole 5'-phosphate.</text>
</comment>
<comment type="similarity">
    <text evidence="4 19">Belongs to the CobS family.</text>
</comment>
<dbReference type="OrthoDB" id="9794626at2"/>